<dbReference type="GO" id="GO:0042796">
    <property type="term" value="P:snRNA transcription by RNA polymerase III"/>
    <property type="evidence" value="ECO:0007669"/>
    <property type="project" value="TreeGrafter"/>
</dbReference>
<feature type="compositionally biased region" description="Polar residues" evidence="6">
    <location>
        <begin position="745"/>
        <end position="758"/>
    </location>
</feature>
<dbReference type="Proteomes" id="UP000241890">
    <property type="component" value="Unassembled WGS sequence"/>
</dbReference>
<feature type="domain" description="HTH myb-type" evidence="8">
    <location>
        <begin position="265"/>
        <end position="315"/>
    </location>
</feature>
<sequence>MPSTNDSTNAEHPGALAHGTTVTMGNSYKKHNHNPSPATLAAQQAGQAGDARLPSASIPTAPHIMTVTSRAAHAIAPASVPSSSSSSSSSTNSLMQNASVASSAPMVVTASTGGPLRQPVLGTNLNANSNGAPPQASFLGKASDVIQNQFKSNAAKLGGRWGPEEDNILRQTVAEMGAKNWKKISQVAFGGRRTDVQCLHRWQKVLKPGLVKGSWTKEEDAVVMRMVEKYGLGNIKWSVIANQLPGRLGKQCRERWFNHLDPSLKKEPWSAEEDRILMEAQSTLGNRWCQIASLIPGRSENAVKNRWNSAMRRKLQSDRAERGPDPEKEAEKAAKKAAALAKKKEKKERKEREKREKQAAAKRLREEKAAERKRIQAEKKAAKAAARKQQAAAQAAAAAAAAAAATAAASSITSSSPSKPTAATAAGLTAPARTKSVVPKSATAAPPTAAGPKKSKASATKSKSKKTHPDFGFGTAMMMSDGAFFLGAAGLGVPPLGHPPSQSQAYLHSAHDIATSGSAGNNSHMDDSAMHPASSSFAPSAFYTPHPHASQHMGHPSRHVDSAHTVSPQMDHSQQHQHQHQHHVVHHHHHQSQQQQQMHEHEHEQQRGYRDHHQHQGQHQHEQHFSQHQHMQHHQHQHQHMPQVQEHQHAQHQRQEQDEGDSQRFAHHQYEKANSGRSVQDMDHDLPLASPSEPLTMNVDQSAPRSARSNKAASDKHDEGFMHGNFHFESFPGSGSQSFFSSHGNEQTDGPAQTPTQHMSAADAFWPELSTSLDFPFGNMSQPSLVMHAGGANTRSGNLVPPGGNKSASSGRGGTKGPTKTKAKKRKDGTAKATKAAAGSTKKAGRKPRAPKANAANASQESKAQSLNQPIDFDLFTMNTFGQADDLFGGADPTGALDPSATVHGDDSSNLLEDLSFLNMTVDYSDGRKYRDDGMAGDGAPSAMPSMMDQFDDLFQSM</sequence>
<dbReference type="GO" id="GO:0042795">
    <property type="term" value="P:snRNA transcription by RNA polymerase II"/>
    <property type="evidence" value="ECO:0007669"/>
    <property type="project" value="TreeGrafter"/>
</dbReference>
<dbReference type="Gene3D" id="1.10.10.60">
    <property type="entry name" value="Homeodomain-like"/>
    <property type="match status" value="3"/>
</dbReference>
<dbReference type="PROSITE" id="PS51294">
    <property type="entry name" value="HTH_MYB"/>
    <property type="match status" value="3"/>
</dbReference>
<feature type="region of interest" description="Disordered" evidence="6">
    <location>
        <begin position="788"/>
        <end position="866"/>
    </location>
</feature>
<feature type="compositionally biased region" description="Low complexity" evidence="6">
    <location>
        <begin position="410"/>
        <end position="461"/>
    </location>
</feature>
<evidence type="ECO:0000256" key="6">
    <source>
        <dbReference type="SAM" id="MobiDB-lite"/>
    </source>
</evidence>
<feature type="compositionally biased region" description="Polar residues" evidence="6">
    <location>
        <begin position="693"/>
        <end position="712"/>
    </location>
</feature>
<organism evidence="9 10">
    <name type="scientific">Hondaea fermentalgiana</name>
    <dbReference type="NCBI Taxonomy" id="2315210"/>
    <lineage>
        <taxon>Eukaryota</taxon>
        <taxon>Sar</taxon>
        <taxon>Stramenopiles</taxon>
        <taxon>Bigyra</taxon>
        <taxon>Labyrinthulomycetes</taxon>
        <taxon>Thraustochytrida</taxon>
        <taxon>Thraustochytriidae</taxon>
        <taxon>Hondaea</taxon>
    </lineage>
</organism>
<dbReference type="InterPro" id="IPR001005">
    <property type="entry name" value="SANT/Myb"/>
</dbReference>
<dbReference type="PANTHER" id="PTHR46621:SF1">
    <property type="entry name" value="SNRNA-ACTIVATING PROTEIN COMPLEX SUBUNIT 4"/>
    <property type="match status" value="1"/>
</dbReference>
<feature type="region of interest" description="Disordered" evidence="6">
    <location>
        <begin position="732"/>
        <end position="758"/>
    </location>
</feature>
<feature type="compositionally biased region" description="Polar residues" evidence="6">
    <location>
        <begin position="1"/>
        <end position="10"/>
    </location>
</feature>
<dbReference type="Pfam" id="PF00249">
    <property type="entry name" value="Myb_DNA-binding"/>
    <property type="match status" value="1"/>
</dbReference>
<feature type="region of interest" description="Disordered" evidence="6">
    <location>
        <begin position="410"/>
        <end position="467"/>
    </location>
</feature>
<evidence type="ECO:0000259" key="7">
    <source>
        <dbReference type="PROSITE" id="PS50090"/>
    </source>
</evidence>
<feature type="domain" description="Myb-like" evidence="7">
    <location>
        <begin position="207"/>
        <end position="260"/>
    </location>
</feature>
<evidence type="ECO:0000256" key="3">
    <source>
        <dbReference type="ARBA" id="ARBA00023125"/>
    </source>
</evidence>
<feature type="domain" description="HTH myb-type" evidence="8">
    <location>
        <begin position="207"/>
        <end position="264"/>
    </location>
</feature>
<dbReference type="InterPro" id="IPR051575">
    <property type="entry name" value="Myb-like_DNA-bd"/>
</dbReference>
<keyword evidence="4" id="KW-0804">Transcription</keyword>
<dbReference type="GO" id="GO:0000978">
    <property type="term" value="F:RNA polymerase II cis-regulatory region sequence-specific DNA binding"/>
    <property type="evidence" value="ECO:0007669"/>
    <property type="project" value="TreeGrafter"/>
</dbReference>
<dbReference type="GO" id="GO:0019185">
    <property type="term" value="C:snRNA-activating protein complex"/>
    <property type="evidence" value="ECO:0007669"/>
    <property type="project" value="TreeGrafter"/>
</dbReference>
<evidence type="ECO:0000259" key="8">
    <source>
        <dbReference type="PROSITE" id="PS51294"/>
    </source>
</evidence>
<dbReference type="FunFam" id="1.10.10.60:FF:000010">
    <property type="entry name" value="Transcriptional activator Myb isoform A"/>
    <property type="match status" value="1"/>
</dbReference>
<reference evidence="9 10" key="1">
    <citation type="submission" date="2017-12" db="EMBL/GenBank/DDBJ databases">
        <title>Sequencing, de novo assembly and annotation of complete genome of a new Thraustochytrid species, strain FCC1311.</title>
        <authorList>
            <person name="Sedici K."/>
            <person name="Godart F."/>
            <person name="Aiese Cigliano R."/>
            <person name="Sanseverino W."/>
            <person name="Barakat M."/>
            <person name="Ortet P."/>
            <person name="Marechal E."/>
            <person name="Cagnac O."/>
            <person name="Amato A."/>
        </authorList>
    </citation>
    <scope>NUCLEOTIDE SEQUENCE [LARGE SCALE GENOMIC DNA]</scope>
</reference>
<feature type="domain" description="Myb-like" evidence="7">
    <location>
        <begin position="261"/>
        <end position="311"/>
    </location>
</feature>
<keyword evidence="1" id="KW-0677">Repeat</keyword>
<keyword evidence="10" id="KW-1185">Reference proteome</keyword>
<evidence type="ECO:0000313" key="9">
    <source>
        <dbReference type="EMBL" id="GBG27598.1"/>
    </source>
</evidence>
<feature type="compositionally biased region" description="Low complexity" evidence="6">
    <location>
        <begin position="831"/>
        <end position="842"/>
    </location>
</feature>
<dbReference type="OrthoDB" id="2143914at2759"/>
<dbReference type="Pfam" id="PF13921">
    <property type="entry name" value="Myb_DNA-bind_6"/>
    <property type="match status" value="1"/>
</dbReference>
<proteinExistence type="predicted"/>
<evidence type="ECO:0000256" key="2">
    <source>
        <dbReference type="ARBA" id="ARBA00023015"/>
    </source>
</evidence>
<keyword evidence="3" id="KW-0238">DNA-binding</keyword>
<feature type="compositionally biased region" description="Basic and acidic residues" evidence="6">
    <location>
        <begin position="348"/>
        <end position="381"/>
    </location>
</feature>
<dbReference type="InterPro" id="IPR009057">
    <property type="entry name" value="Homeodomain-like_sf"/>
</dbReference>
<feature type="compositionally biased region" description="Basic and acidic residues" evidence="6">
    <location>
        <begin position="598"/>
        <end position="611"/>
    </location>
</feature>
<accession>A0A2R5GD16</accession>
<feature type="compositionally biased region" description="Low complexity" evidence="6">
    <location>
        <begin position="732"/>
        <end position="744"/>
    </location>
</feature>
<feature type="compositionally biased region" description="Low complexity" evidence="6">
    <location>
        <begin position="41"/>
        <end position="51"/>
    </location>
</feature>
<feature type="compositionally biased region" description="Basic residues" evidence="6">
    <location>
        <begin position="630"/>
        <end position="639"/>
    </location>
</feature>
<evidence type="ECO:0000256" key="4">
    <source>
        <dbReference type="ARBA" id="ARBA00023163"/>
    </source>
</evidence>
<keyword evidence="2" id="KW-0805">Transcription regulation</keyword>
<dbReference type="SUPFAM" id="SSF46689">
    <property type="entry name" value="Homeodomain-like"/>
    <property type="match status" value="2"/>
</dbReference>
<protein>
    <submittedName>
        <fullName evidence="9">Transcription factor MYB3R-4</fullName>
    </submittedName>
</protein>
<comment type="caution">
    <text evidence="9">The sequence shown here is derived from an EMBL/GenBank/DDBJ whole genome shotgun (WGS) entry which is preliminary data.</text>
</comment>
<feature type="region of interest" description="Disordered" evidence="6">
    <location>
        <begin position="538"/>
        <end position="716"/>
    </location>
</feature>
<feature type="region of interest" description="Disordered" evidence="6">
    <location>
        <begin position="311"/>
        <end position="382"/>
    </location>
</feature>
<dbReference type="InParanoid" id="A0A2R5GD16"/>
<dbReference type="SMART" id="SM00717">
    <property type="entry name" value="SANT"/>
    <property type="match status" value="3"/>
</dbReference>
<name>A0A2R5GD16_9STRA</name>
<gene>
    <name evidence="9" type="ORF">FCC1311_038212</name>
</gene>
<feature type="domain" description="Myb-like" evidence="7">
    <location>
        <begin position="159"/>
        <end position="206"/>
    </location>
</feature>
<keyword evidence="5" id="KW-0539">Nucleus</keyword>
<dbReference type="PANTHER" id="PTHR46621">
    <property type="entry name" value="SNRNA-ACTIVATING PROTEIN COMPLEX SUBUNIT 4"/>
    <property type="match status" value="1"/>
</dbReference>
<feature type="compositionally biased region" description="Basic residues" evidence="6">
    <location>
        <begin position="575"/>
        <end position="591"/>
    </location>
</feature>
<dbReference type="CDD" id="cd00167">
    <property type="entry name" value="SANT"/>
    <property type="match status" value="3"/>
</dbReference>
<feature type="compositionally biased region" description="Basic and acidic residues" evidence="6">
    <location>
        <begin position="646"/>
        <end position="671"/>
    </location>
</feature>
<feature type="region of interest" description="Disordered" evidence="6">
    <location>
        <begin position="1"/>
        <end position="57"/>
    </location>
</feature>
<dbReference type="AlphaFoldDB" id="A0A2R5GD16"/>
<feature type="compositionally biased region" description="Basic and acidic residues" evidence="6">
    <location>
        <begin position="315"/>
        <end position="334"/>
    </location>
</feature>
<dbReference type="PROSITE" id="PS50090">
    <property type="entry name" value="MYB_LIKE"/>
    <property type="match status" value="3"/>
</dbReference>
<feature type="domain" description="HTH myb-type" evidence="8">
    <location>
        <begin position="153"/>
        <end position="206"/>
    </location>
</feature>
<evidence type="ECO:0000313" key="10">
    <source>
        <dbReference type="Proteomes" id="UP000241890"/>
    </source>
</evidence>
<dbReference type="InterPro" id="IPR017930">
    <property type="entry name" value="Myb_dom"/>
</dbReference>
<dbReference type="EMBL" id="BEYU01000033">
    <property type="protein sequence ID" value="GBG27598.1"/>
    <property type="molecule type" value="Genomic_DNA"/>
</dbReference>
<dbReference type="GO" id="GO:0001006">
    <property type="term" value="F:RNA polymerase III type 3 promoter sequence-specific DNA binding"/>
    <property type="evidence" value="ECO:0007669"/>
    <property type="project" value="TreeGrafter"/>
</dbReference>
<evidence type="ECO:0000256" key="5">
    <source>
        <dbReference type="ARBA" id="ARBA00023242"/>
    </source>
</evidence>
<evidence type="ECO:0000256" key="1">
    <source>
        <dbReference type="ARBA" id="ARBA00022737"/>
    </source>
</evidence>